<dbReference type="InterPro" id="IPR001584">
    <property type="entry name" value="Integrase_cat-core"/>
</dbReference>
<proteinExistence type="predicted"/>
<dbReference type="EMBL" id="CCWP01000045">
    <property type="protein sequence ID" value="CEF05851.1"/>
    <property type="molecule type" value="Genomic_DNA"/>
</dbReference>
<dbReference type="SUPFAM" id="SSF46689">
    <property type="entry name" value="Homeodomain-like"/>
    <property type="match status" value="1"/>
</dbReference>
<dbReference type="PANTHER" id="PTHR35004:SF7">
    <property type="entry name" value="INTEGRASE PROTEIN"/>
    <property type="match status" value="1"/>
</dbReference>
<comment type="caution">
    <text evidence="2">The sequence shown here is derived from an EMBL/GenBank/DDBJ whole genome shotgun (WGS) entry which is preliminary data.</text>
</comment>
<dbReference type="InterPro" id="IPR001387">
    <property type="entry name" value="Cro/C1-type_HTH"/>
</dbReference>
<protein>
    <submittedName>
        <fullName evidence="2">Integrase core domain protein</fullName>
    </submittedName>
</protein>
<dbReference type="InterPro" id="IPR012337">
    <property type="entry name" value="RNaseH-like_sf"/>
</dbReference>
<dbReference type="InterPro" id="IPR036397">
    <property type="entry name" value="RNaseH_sf"/>
</dbReference>
<dbReference type="Gene3D" id="3.30.420.10">
    <property type="entry name" value="Ribonuclease H-like superfamily/Ribonuclease H"/>
    <property type="match status" value="1"/>
</dbReference>
<organism evidence="2 3">
    <name type="scientific">Bifidobacterium longum subsp. infantis</name>
    <dbReference type="NCBI Taxonomy" id="1682"/>
    <lineage>
        <taxon>Bacteria</taxon>
        <taxon>Bacillati</taxon>
        <taxon>Actinomycetota</taxon>
        <taxon>Actinomycetes</taxon>
        <taxon>Bifidobacteriales</taxon>
        <taxon>Bifidobacteriaceae</taxon>
        <taxon>Bifidobacterium</taxon>
    </lineage>
</organism>
<gene>
    <name evidence="2" type="ORF">BLIC_c02268</name>
</gene>
<evidence type="ECO:0000313" key="2">
    <source>
        <dbReference type="EMBL" id="CEF05851.1"/>
    </source>
</evidence>
<keyword evidence="3" id="KW-1185">Reference proteome</keyword>
<dbReference type="SUPFAM" id="SSF53098">
    <property type="entry name" value="Ribonuclease H-like"/>
    <property type="match status" value="1"/>
</dbReference>
<name>A0ABP1XE03_BIFLI</name>
<dbReference type="PANTHER" id="PTHR35004">
    <property type="entry name" value="TRANSPOSASE RV3428C-RELATED"/>
    <property type="match status" value="1"/>
</dbReference>
<accession>A0ABP1XE03</accession>
<feature type="domain" description="Integrase catalytic" evidence="1">
    <location>
        <begin position="126"/>
        <end position="244"/>
    </location>
</feature>
<dbReference type="NCBIfam" id="NF033546">
    <property type="entry name" value="transpos_IS21"/>
    <property type="match status" value="1"/>
</dbReference>
<reference evidence="2 3" key="1">
    <citation type="submission" date="2014-09" db="EMBL/GenBank/DDBJ databases">
        <authorList>
            <person name="Bertelli C."/>
        </authorList>
    </citation>
    <scope>NUCLEOTIDE SEQUENCE [LARGE SCALE GENOMIC DNA]</scope>
    <source>
        <strain evidence="2 3">BIC1401111250</strain>
    </source>
</reference>
<dbReference type="CDD" id="cd00093">
    <property type="entry name" value="HTH_XRE"/>
    <property type="match status" value="1"/>
</dbReference>
<evidence type="ECO:0000259" key="1">
    <source>
        <dbReference type="PROSITE" id="PS50994"/>
    </source>
</evidence>
<sequence>MTTPVRVRRRIRQLDRQGLSHKEISRRLGVSRTTVVKYANHGDYSPRPSNAVRPGRSLVDDGYAAIVDGWPAADLRMPVKQRHTATRVYERLVAECGFTGPYSSVQRRVKRWRQEHRARSDGFAESKWAPGSAQVDFGQARAVVAGVERVVHFLAVSFPCSNMRRVAALPGETAECVCQGLPEVFERTGMTPGVVVFDNATGVGHRNSDGTAARTRLFSLFCAHYGFEPRFCNPYSGHGKGGVENAVGFRGARPDGADAVGRELPGAGPRVAGRVRTHRRIGPLPAWRSGSGTVRGGEGPHAALAWRAVRPV</sequence>
<dbReference type="PROSITE" id="PS50994">
    <property type="entry name" value="INTEGRASE"/>
    <property type="match status" value="1"/>
</dbReference>
<dbReference type="Gene3D" id="1.10.10.60">
    <property type="entry name" value="Homeodomain-like"/>
    <property type="match status" value="1"/>
</dbReference>
<evidence type="ECO:0000313" key="3">
    <source>
        <dbReference type="Proteomes" id="UP000043107"/>
    </source>
</evidence>
<dbReference type="Proteomes" id="UP000043107">
    <property type="component" value="Unassembled WGS sequence"/>
</dbReference>
<dbReference type="InterPro" id="IPR009057">
    <property type="entry name" value="Homeodomain-like_sf"/>
</dbReference>